<dbReference type="PROSITE" id="PS00893">
    <property type="entry name" value="NUDIX_BOX"/>
    <property type="match status" value="1"/>
</dbReference>
<keyword evidence="8" id="KW-0464">Manganese</keyword>
<comment type="caution">
    <text evidence="10">The sequence shown here is derived from an EMBL/GenBank/DDBJ whole genome shotgun (WGS) entry which is preliminary data.</text>
</comment>
<dbReference type="GO" id="GO:0030145">
    <property type="term" value="F:manganese ion binding"/>
    <property type="evidence" value="ECO:0007669"/>
    <property type="project" value="InterPro"/>
</dbReference>
<evidence type="ECO:0000256" key="8">
    <source>
        <dbReference type="ARBA" id="ARBA00023211"/>
    </source>
</evidence>
<feature type="domain" description="Nudix hydrolase" evidence="9">
    <location>
        <begin position="95"/>
        <end position="222"/>
    </location>
</feature>
<evidence type="ECO:0000256" key="2">
    <source>
        <dbReference type="ARBA" id="ARBA00004496"/>
    </source>
</evidence>
<keyword evidence="6" id="KW-0378">Hydrolase</keyword>
<name>A0A9D4TGT2_CHLVU</name>
<evidence type="ECO:0000256" key="6">
    <source>
        <dbReference type="ARBA" id="ARBA00022801"/>
    </source>
</evidence>
<dbReference type="Pfam" id="PF00293">
    <property type="entry name" value="NUDIX"/>
    <property type="match status" value="1"/>
</dbReference>
<dbReference type="InterPro" id="IPR044099">
    <property type="entry name" value="Dcp2_NUDIX"/>
</dbReference>
<reference evidence="10" key="2">
    <citation type="submission" date="2020-11" db="EMBL/GenBank/DDBJ databases">
        <authorList>
            <person name="Cecchin M."/>
            <person name="Marcolungo L."/>
            <person name="Rossato M."/>
            <person name="Girolomoni L."/>
            <person name="Cosentino E."/>
            <person name="Cuine S."/>
            <person name="Li-Beisson Y."/>
            <person name="Delledonne M."/>
            <person name="Ballottari M."/>
        </authorList>
    </citation>
    <scope>NUCLEOTIDE SEQUENCE</scope>
    <source>
        <strain evidence="10">211/11P</strain>
        <tissue evidence="10">Whole cell</tissue>
    </source>
</reference>
<dbReference type="GO" id="GO:0000184">
    <property type="term" value="P:nuclear-transcribed mRNA catabolic process, nonsense-mediated decay"/>
    <property type="evidence" value="ECO:0007669"/>
    <property type="project" value="InterPro"/>
</dbReference>
<comment type="similarity">
    <text evidence="3">Belongs to the Nudix hydrolase family. DCP2 subfamily.</text>
</comment>
<dbReference type="CDD" id="cd03672">
    <property type="entry name" value="NUDIX_Dcp2p_Nudt20"/>
    <property type="match status" value="1"/>
</dbReference>
<dbReference type="EMBL" id="SIDB01000012">
    <property type="protein sequence ID" value="KAI3425090.1"/>
    <property type="molecule type" value="Genomic_DNA"/>
</dbReference>
<dbReference type="PROSITE" id="PS51462">
    <property type="entry name" value="NUDIX"/>
    <property type="match status" value="1"/>
</dbReference>
<dbReference type="AlphaFoldDB" id="A0A9D4TGT2"/>
<keyword evidence="4" id="KW-0963">Cytoplasm</keyword>
<dbReference type="InterPro" id="IPR015797">
    <property type="entry name" value="NUDIX_hydrolase-like_dom_sf"/>
</dbReference>
<dbReference type="SUPFAM" id="SSF55811">
    <property type="entry name" value="Nudix"/>
    <property type="match status" value="1"/>
</dbReference>
<dbReference type="GO" id="GO:0005737">
    <property type="term" value="C:cytoplasm"/>
    <property type="evidence" value="ECO:0007669"/>
    <property type="project" value="UniProtKB-SubCell"/>
</dbReference>
<reference evidence="10" key="1">
    <citation type="journal article" date="2019" name="Plant J.">
        <title>Chlorella vulgaris genome assembly and annotation reveals the molecular basis for metabolic acclimation to high light conditions.</title>
        <authorList>
            <person name="Cecchin M."/>
            <person name="Marcolungo L."/>
            <person name="Rossato M."/>
            <person name="Girolomoni L."/>
            <person name="Cosentino E."/>
            <person name="Cuine S."/>
            <person name="Li-Beisson Y."/>
            <person name="Delledonne M."/>
            <person name="Ballottari M."/>
        </authorList>
    </citation>
    <scope>NUCLEOTIDE SEQUENCE</scope>
    <source>
        <strain evidence="10">211/11P</strain>
    </source>
</reference>
<evidence type="ECO:0000256" key="4">
    <source>
        <dbReference type="ARBA" id="ARBA00022490"/>
    </source>
</evidence>
<comment type="subcellular location">
    <subcellularLocation>
        <location evidence="2">Cytoplasm</location>
    </subcellularLocation>
</comment>
<dbReference type="PANTHER" id="PTHR23114">
    <property type="entry name" value="M7GPPPN-MRNA HYDROLASE"/>
    <property type="match status" value="1"/>
</dbReference>
<evidence type="ECO:0000313" key="10">
    <source>
        <dbReference type="EMBL" id="KAI3425090.1"/>
    </source>
</evidence>
<keyword evidence="7" id="KW-0694">RNA-binding</keyword>
<keyword evidence="11" id="KW-1185">Reference proteome</keyword>
<dbReference type="Pfam" id="PF05026">
    <property type="entry name" value="DCP2"/>
    <property type="match status" value="1"/>
</dbReference>
<dbReference type="GO" id="GO:0140933">
    <property type="term" value="F:5'-(N(7)-methylguanosine 5'-triphospho)-[mRNA] hydrolase activity"/>
    <property type="evidence" value="ECO:0007669"/>
    <property type="project" value="InterPro"/>
</dbReference>
<dbReference type="PANTHER" id="PTHR23114:SF17">
    <property type="entry name" value="M7GPPPN-MRNA HYDROLASE"/>
    <property type="match status" value="1"/>
</dbReference>
<dbReference type="InterPro" id="IPR000086">
    <property type="entry name" value="NUDIX_hydrolase_dom"/>
</dbReference>
<organism evidence="10 11">
    <name type="scientific">Chlorella vulgaris</name>
    <name type="common">Green alga</name>
    <dbReference type="NCBI Taxonomy" id="3077"/>
    <lineage>
        <taxon>Eukaryota</taxon>
        <taxon>Viridiplantae</taxon>
        <taxon>Chlorophyta</taxon>
        <taxon>core chlorophytes</taxon>
        <taxon>Trebouxiophyceae</taxon>
        <taxon>Chlorellales</taxon>
        <taxon>Chlorellaceae</taxon>
        <taxon>Chlorella clade</taxon>
        <taxon>Chlorella</taxon>
    </lineage>
</organism>
<accession>A0A9D4TGT2</accession>
<dbReference type="Proteomes" id="UP001055712">
    <property type="component" value="Unassembled WGS sequence"/>
</dbReference>
<dbReference type="SMART" id="SM01125">
    <property type="entry name" value="DCP2"/>
    <property type="match status" value="1"/>
</dbReference>
<protein>
    <recommendedName>
        <fullName evidence="9">Nudix hydrolase domain-containing protein</fullName>
    </recommendedName>
</protein>
<dbReference type="OrthoDB" id="18996at2759"/>
<dbReference type="Gene3D" id="3.90.79.10">
    <property type="entry name" value="Nucleoside Triphosphate Pyrophosphohydrolase"/>
    <property type="match status" value="1"/>
</dbReference>
<gene>
    <name evidence="10" type="ORF">D9Q98_008468</name>
</gene>
<comment type="cofactor">
    <cofactor evidence="1">
        <name>Mn(2+)</name>
        <dbReference type="ChEBI" id="CHEBI:29035"/>
    </cofactor>
</comment>
<keyword evidence="5" id="KW-0479">Metal-binding</keyword>
<dbReference type="GO" id="GO:0003723">
    <property type="term" value="F:RNA binding"/>
    <property type="evidence" value="ECO:0007669"/>
    <property type="project" value="UniProtKB-KW"/>
</dbReference>
<proteinExistence type="inferred from homology"/>
<dbReference type="GO" id="GO:0000290">
    <property type="term" value="P:deadenylation-dependent decapping of nuclear-transcribed mRNA"/>
    <property type="evidence" value="ECO:0007669"/>
    <property type="project" value="InterPro"/>
</dbReference>
<dbReference type="Gene3D" id="1.10.10.1050">
    <property type="entry name" value="Dcp2, box A domain"/>
    <property type="match status" value="1"/>
</dbReference>
<dbReference type="InterPro" id="IPR020084">
    <property type="entry name" value="NUDIX_hydrolase_CS"/>
</dbReference>
<evidence type="ECO:0000256" key="7">
    <source>
        <dbReference type="ARBA" id="ARBA00022884"/>
    </source>
</evidence>
<evidence type="ECO:0000256" key="5">
    <source>
        <dbReference type="ARBA" id="ARBA00022723"/>
    </source>
</evidence>
<evidence type="ECO:0000259" key="9">
    <source>
        <dbReference type="PROSITE" id="PS51462"/>
    </source>
</evidence>
<dbReference type="InterPro" id="IPR007722">
    <property type="entry name" value="DCP2_BoxA"/>
</dbReference>
<dbReference type="InterPro" id="IPR036189">
    <property type="entry name" value="DCP2_BoxA_sf"/>
</dbReference>
<evidence type="ECO:0000313" key="11">
    <source>
        <dbReference type="Proteomes" id="UP001055712"/>
    </source>
</evidence>
<dbReference type="SUPFAM" id="SSF140586">
    <property type="entry name" value="Dcp2 domain-like"/>
    <property type="match status" value="1"/>
</dbReference>
<evidence type="ECO:0000256" key="3">
    <source>
        <dbReference type="ARBA" id="ARBA00005279"/>
    </source>
</evidence>
<sequence>MNSRLPSTDLLEEICVRFILTLPATELESFDRLLFSIEQAWWHYEDHVREKPENASLKSLTLKEFTGLIFEKVPGLQPFKASLEEIYDDFNKYKRTVPVRGAILLDPEMTKVLLVRGYKKDAGWGFPRGKLSKDETAAQCAQREVLEETGLDITGMLREQDYIDATLSNQDTRLFIVQNVPETTHFAPHVRCEIGAFGWYIVDHLPASYDESKQAFVNEQGGRHKFFNVWPYVKPLRAWIKKQRQRGGGKGGKPVLAALPQPAQRAAVKPAAAAAAGQSAAAGMRATKAAAAAAALLPASKPTAPAAATAPTAPAAAAAAPGARPAQQPLGPSRALLEFKFDREEIMQRLQCSF</sequence>
<dbReference type="FunFam" id="3.90.79.10:FF:000003">
    <property type="entry name" value="M7GpppN-mRNA hydrolase isoform 2"/>
    <property type="match status" value="1"/>
</dbReference>
<evidence type="ECO:0000256" key="1">
    <source>
        <dbReference type="ARBA" id="ARBA00001936"/>
    </source>
</evidence>